<dbReference type="GO" id="GO:0005737">
    <property type="term" value="C:cytoplasm"/>
    <property type="evidence" value="ECO:0007669"/>
    <property type="project" value="TreeGrafter"/>
</dbReference>
<feature type="binding site" evidence="6">
    <location>
        <position position="103"/>
    </location>
    <ligand>
        <name>a divalent metal cation</name>
        <dbReference type="ChEBI" id="CHEBI:60240"/>
        <label>1</label>
    </ligand>
</feature>
<dbReference type="PIRSF" id="PIRSF037489">
    <property type="entry name" value="UCP037489_NIF3_YqfO"/>
    <property type="match status" value="1"/>
</dbReference>
<gene>
    <name evidence="7" type="ORF">CLV81_3974</name>
</gene>
<name>A0A2T0M6I8_9FLAO</name>
<dbReference type="InterPro" id="IPR002678">
    <property type="entry name" value="DUF34/NIF3"/>
</dbReference>
<comment type="subunit">
    <text evidence="2">Homohexamer.</text>
</comment>
<evidence type="ECO:0000256" key="3">
    <source>
        <dbReference type="ARBA" id="ARBA00022112"/>
    </source>
</evidence>
<organism evidence="7 8">
    <name type="scientific">Flagellimonas meridianipacifica</name>
    <dbReference type="NCBI Taxonomy" id="1080225"/>
    <lineage>
        <taxon>Bacteria</taxon>
        <taxon>Pseudomonadati</taxon>
        <taxon>Bacteroidota</taxon>
        <taxon>Flavobacteriia</taxon>
        <taxon>Flavobacteriales</taxon>
        <taxon>Flavobacteriaceae</taxon>
        <taxon>Flagellimonas</taxon>
    </lineage>
</organism>
<dbReference type="SUPFAM" id="SSF102705">
    <property type="entry name" value="NIF3 (NGG1p interacting factor 3)-like"/>
    <property type="match status" value="1"/>
</dbReference>
<keyword evidence="4 5" id="KW-0479">Metal-binding</keyword>
<evidence type="ECO:0000313" key="7">
    <source>
        <dbReference type="EMBL" id="PRX53073.1"/>
    </source>
</evidence>
<dbReference type="RefSeq" id="WP_106147795.1">
    <property type="nucleotide sequence ID" value="NZ_PVYX01000003.1"/>
</dbReference>
<keyword evidence="8" id="KW-1185">Reference proteome</keyword>
<dbReference type="Pfam" id="PF01784">
    <property type="entry name" value="DUF34_NIF3"/>
    <property type="match status" value="1"/>
</dbReference>
<feature type="binding site" evidence="6">
    <location>
        <position position="327"/>
    </location>
    <ligand>
        <name>a divalent metal cation</name>
        <dbReference type="ChEBI" id="CHEBI:60240"/>
        <label>1</label>
    </ligand>
</feature>
<evidence type="ECO:0000313" key="8">
    <source>
        <dbReference type="Proteomes" id="UP000237640"/>
    </source>
</evidence>
<proteinExistence type="inferred from homology"/>
<sequence length="364" mass="40346">MRIQDVARIIEELAPLAHAEDFDNVGLLVGNPQNEVTGILVTLDTLENVVDEAIEKGRNLIVSFHPIIFMGLKRLTGANYVERAVIKAIANNIAIYSIHTALDNNQFGVNRKICEVLGIQNPEILIPKKNTLKKLTTYAPQKDAETLKQALFNSGAGNIGKYSHCSFSTEGLGSFKAEEGANPTLGEIGKTHFENEVQINVVFSFEKENQVVKALLENHPYEEVAYEIYSMDNPNSKMGMGMVGNLKEEMDVDLFLSSVKQKMNVPSIRHSQFLKKKIKKVAVLGGSGGFAIGAAKKVKADVFLTADLKYHQFFEAENQIVLADIGHFESEQFTKDLLVDYLKKKIPNFAVALSESITNPIKYL</sequence>
<accession>A0A2T0M6I8</accession>
<reference evidence="7 8" key="1">
    <citation type="submission" date="2018-03" db="EMBL/GenBank/DDBJ databases">
        <title>Genomic Encyclopedia of Archaeal and Bacterial Type Strains, Phase II (KMG-II): from individual species to whole genera.</title>
        <authorList>
            <person name="Goeker M."/>
        </authorList>
    </citation>
    <scope>NUCLEOTIDE SEQUENCE [LARGE SCALE GENOMIC DNA]</scope>
    <source>
        <strain evidence="7 8">DSM 25027</strain>
    </source>
</reference>
<protein>
    <recommendedName>
        <fullName evidence="3 5">GTP cyclohydrolase 1 type 2 homolog</fullName>
    </recommendedName>
</protein>
<dbReference type="InterPro" id="IPR017221">
    <property type="entry name" value="DUF34/NIF3_bac"/>
</dbReference>
<dbReference type="Gene3D" id="3.40.1390.30">
    <property type="entry name" value="NIF3 (NGG1p interacting factor 3)-like"/>
    <property type="match status" value="1"/>
</dbReference>
<dbReference type="GO" id="GO:0046872">
    <property type="term" value="F:metal ion binding"/>
    <property type="evidence" value="ECO:0007669"/>
    <property type="project" value="UniProtKB-UniRule"/>
</dbReference>
<dbReference type="PANTHER" id="PTHR13799:SF14">
    <property type="entry name" value="GTP CYCLOHYDROLASE 1 TYPE 2 HOMOLOG"/>
    <property type="match status" value="1"/>
</dbReference>
<evidence type="ECO:0000256" key="2">
    <source>
        <dbReference type="ARBA" id="ARBA00011643"/>
    </source>
</evidence>
<feature type="binding site" evidence="6">
    <location>
        <position position="331"/>
    </location>
    <ligand>
        <name>a divalent metal cation</name>
        <dbReference type="ChEBI" id="CHEBI:60240"/>
        <label>1</label>
    </ligand>
</feature>
<dbReference type="InterPro" id="IPR015867">
    <property type="entry name" value="N-reg_PII/ATP_PRibTrfase_C"/>
</dbReference>
<evidence type="ECO:0000256" key="5">
    <source>
        <dbReference type="PIRNR" id="PIRNR037489"/>
    </source>
</evidence>
<dbReference type="Gene3D" id="3.30.70.120">
    <property type="match status" value="1"/>
</dbReference>
<dbReference type="PANTHER" id="PTHR13799">
    <property type="entry name" value="NGG1 INTERACTING FACTOR 3"/>
    <property type="match status" value="1"/>
</dbReference>
<dbReference type="AlphaFoldDB" id="A0A2T0M6I8"/>
<dbReference type="EMBL" id="PVYX01000003">
    <property type="protein sequence ID" value="PRX53073.1"/>
    <property type="molecule type" value="Genomic_DNA"/>
</dbReference>
<evidence type="ECO:0000256" key="4">
    <source>
        <dbReference type="ARBA" id="ARBA00022723"/>
    </source>
</evidence>
<dbReference type="NCBIfam" id="TIGR00486">
    <property type="entry name" value="YbgI_SA1388"/>
    <property type="match status" value="1"/>
</dbReference>
<dbReference type="OrthoDB" id="9792792at2"/>
<comment type="caution">
    <text evidence="7">The sequence shown here is derived from an EMBL/GenBank/DDBJ whole genome shotgun (WGS) entry which is preliminary data.</text>
</comment>
<feature type="binding site" evidence="6">
    <location>
        <position position="65"/>
    </location>
    <ligand>
        <name>a divalent metal cation</name>
        <dbReference type="ChEBI" id="CHEBI:60240"/>
        <label>1</label>
    </ligand>
</feature>
<dbReference type="InterPro" id="IPR036069">
    <property type="entry name" value="DUF34/NIF3_sf"/>
</dbReference>
<dbReference type="Proteomes" id="UP000237640">
    <property type="component" value="Unassembled WGS sequence"/>
</dbReference>
<evidence type="ECO:0000256" key="6">
    <source>
        <dbReference type="PIRSR" id="PIRSR602678-1"/>
    </source>
</evidence>
<dbReference type="FunFam" id="3.30.70.120:FF:000006">
    <property type="entry name" value="GTP cyclohydrolase 1 type 2 homolog"/>
    <property type="match status" value="1"/>
</dbReference>
<comment type="similarity">
    <text evidence="1 5">Belongs to the GTP cyclohydrolase I type 2/NIF3 family.</text>
</comment>
<dbReference type="FunFam" id="3.40.1390.30:FF:000001">
    <property type="entry name" value="GTP cyclohydrolase 1 type 2"/>
    <property type="match status" value="1"/>
</dbReference>
<evidence type="ECO:0000256" key="1">
    <source>
        <dbReference type="ARBA" id="ARBA00006964"/>
    </source>
</evidence>